<organism evidence="2 3">
    <name type="scientific">Microscilla marina ATCC 23134</name>
    <dbReference type="NCBI Taxonomy" id="313606"/>
    <lineage>
        <taxon>Bacteria</taxon>
        <taxon>Pseudomonadati</taxon>
        <taxon>Bacteroidota</taxon>
        <taxon>Cytophagia</taxon>
        <taxon>Cytophagales</taxon>
        <taxon>Microscillaceae</taxon>
        <taxon>Microscilla</taxon>
    </lineage>
</organism>
<evidence type="ECO:0000259" key="1">
    <source>
        <dbReference type="Pfam" id="PF19573"/>
    </source>
</evidence>
<dbReference type="EMBL" id="AAWS01000052">
    <property type="protein sequence ID" value="EAY25216.1"/>
    <property type="molecule type" value="Genomic_DNA"/>
</dbReference>
<dbReference type="AlphaFoldDB" id="A1ZWH6"/>
<feature type="domain" description="DUF6089" evidence="1">
    <location>
        <begin position="72"/>
        <end position="257"/>
    </location>
</feature>
<comment type="caution">
    <text evidence="2">The sequence shown here is derived from an EMBL/GenBank/DDBJ whole genome shotgun (WGS) entry which is preliminary data.</text>
</comment>
<dbReference type="eggNOG" id="COG3637">
    <property type="taxonomic scope" value="Bacteria"/>
</dbReference>
<keyword evidence="3" id="KW-1185">Reference proteome</keyword>
<dbReference type="InterPro" id="IPR011250">
    <property type="entry name" value="OMP/PagP_B-barrel"/>
</dbReference>
<protein>
    <recommendedName>
        <fullName evidence="1">DUF6089 domain-containing protein</fullName>
    </recommendedName>
</protein>
<dbReference type="Proteomes" id="UP000004095">
    <property type="component" value="Unassembled WGS sequence"/>
</dbReference>
<accession>A1ZWH6</accession>
<dbReference type="InterPro" id="IPR045743">
    <property type="entry name" value="DUF6089"/>
</dbReference>
<name>A1ZWH6_MICM2</name>
<evidence type="ECO:0000313" key="3">
    <source>
        <dbReference type="Proteomes" id="UP000004095"/>
    </source>
</evidence>
<evidence type="ECO:0000313" key="2">
    <source>
        <dbReference type="EMBL" id="EAY25216.1"/>
    </source>
</evidence>
<proteinExistence type="predicted"/>
<reference evidence="2 3" key="1">
    <citation type="submission" date="2007-01" db="EMBL/GenBank/DDBJ databases">
        <authorList>
            <person name="Haygood M."/>
            <person name="Podell S."/>
            <person name="Anderson C."/>
            <person name="Hopkinson B."/>
            <person name="Roe K."/>
            <person name="Barbeau K."/>
            <person name="Gaasterland T."/>
            <person name="Ferriera S."/>
            <person name="Johnson J."/>
            <person name="Kravitz S."/>
            <person name="Beeson K."/>
            <person name="Sutton G."/>
            <person name="Rogers Y.-H."/>
            <person name="Friedman R."/>
            <person name="Frazier M."/>
            <person name="Venter J.C."/>
        </authorList>
    </citation>
    <scope>NUCLEOTIDE SEQUENCE [LARGE SCALE GENOMIC DNA]</scope>
    <source>
        <strain evidence="2 3">ATCC 23134</strain>
    </source>
</reference>
<dbReference type="SUPFAM" id="SSF56925">
    <property type="entry name" value="OMPA-like"/>
    <property type="match status" value="1"/>
</dbReference>
<dbReference type="Gene3D" id="2.40.160.170">
    <property type="match status" value="1"/>
</dbReference>
<gene>
    <name evidence="2" type="ORF">M23134_07953</name>
</gene>
<dbReference type="Pfam" id="PF19573">
    <property type="entry name" value="DUF6089"/>
    <property type="match status" value="1"/>
</dbReference>
<sequence>MMKLMQKLWILVWCTMISITTTYGQTIGLHPVSQTSASLSSYPVYGMYAHQSLDQESAKALLNKPFRPHFSIGISTGFMHYKGDVYSKLKVGPGLSYGASLYLHFTPWLKARASVAIGSISGNDSESADLDQQAQNLNFRNRIQELSLLAEWDFFPWLPEKPSKFAAFIFTGFTFFKHNPQSFNAFSVTYLNLRNLHTEGQVPSNYSLTSTAIPIGIGGRYRFAKRWTVSLQAGIRFTLTDYIDDVGKGAYPSADALPNALSIQYANRSMESRPGLDQLIASRGVVTYTDSDGSVYTTLKGFEPGTSRGRVAGNDRYFLFQLTISTYFGKIPRLLPN</sequence>